<reference evidence="7 8" key="1">
    <citation type="submission" date="2021-03" db="EMBL/GenBank/DDBJ databases">
        <authorList>
            <person name="Kim M.K."/>
        </authorList>
    </citation>
    <scope>NUCLEOTIDE SEQUENCE [LARGE SCALE GENOMIC DNA]</scope>
    <source>
        <strain evidence="7 8">BT442</strain>
    </source>
</reference>
<keyword evidence="7" id="KW-0436">Ligase</keyword>
<evidence type="ECO:0000259" key="6">
    <source>
        <dbReference type="Pfam" id="PF04932"/>
    </source>
</evidence>
<feature type="transmembrane region" description="Helical" evidence="5">
    <location>
        <begin position="334"/>
        <end position="355"/>
    </location>
</feature>
<dbReference type="Pfam" id="PF04932">
    <property type="entry name" value="Wzy_C"/>
    <property type="match status" value="1"/>
</dbReference>
<keyword evidence="3 5" id="KW-1133">Transmembrane helix</keyword>
<evidence type="ECO:0000256" key="2">
    <source>
        <dbReference type="ARBA" id="ARBA00022692"/>
    </source>
</evidence>
<feature type="transmembrane region" description="Helical" evidence="5">
    <location>
        <begin position="12"/>
        <end position="41"/>
    </location>
</feature>
<sequence length="420" mass="46784">MHYYFSGRLSQYLLWLAALAGVAGLLAARSLVAIAPIVGILAVLTNPDLRRDLPLYYRNGAAMRAVAIVFFLLISSLYTSEWGVWRHELYRSLTWLGVPLAFTLAVPLARWQRLVVGSFFVLGTAAVGLATMGQYLLDPASANEAIRIGQNMQAITRIFHIPFGIMLAHAFFWALLLRRDALAGPILRAGLLGAAIATALTLHILAYRTGLLVFYTGLLAYAAWLLARRHRAIGLGLLLLIAVAPWLAYQSLESVRQRWNTTVWDVEQYTHGQDINNYSLARRLAAMETAGSVIQEHWLVGVGPADTHAALMRQYEWHDFGLKMANRIEVHNQYLEALLGGGLIGLGLLLILLFWPLTHPNLRRDPAVCFFIIVQATAMLVVDSFSLQIGLNLFVFGYGFLVVARERREGLRVEGLMEKH</sequence>
<evidence type="ECO:0000256" key="3">
    <source>
        <dbReference type="ARBA" id="ARBA00022989"/>
    </source>
</evidence>
<evidence type="ECO:0000313" key="8">
    <source>
        <dbReference type="Proteomes" id="UP000664369"/>
    </source>
</evidence>
<feature type="transmembrane region" description="Helical" evidence="5">
    <location>
        <begin position="182"/>
        <end position="202"/>
    </location>
</feature>
<evidence type="ECO:0000256" key="1">
    <source>
        <dbReference type="ARBA" id="ARBA00004141"/>
    </source>
</evidence>
<feature type="transmembrane region" description="Helical" evidence="5">
    <location>
        <begin position="115"/>
        <end position="137"/>
    </location>
</feature>
<dbReference type="Proteomes" id="UP000664369">
    <property type="component" value="Unassembled WGS sequence"/>
</dbReference>
<feature type="transmembrane region" description="Helical" evidence="5">
    <location>
        <begin position="158"/>
        <end position="176"/>
    </location>
</feature>
<dbReference type="InterPro" id="IPR007016">
    <property type="entry name" value="O-antigen_ligase-rel_domated"/>
</dbReference>
<feature type="transmembrane region" description="Helical" evidence="5">
    <location>
        <begin position="385"/>
        <end position="404"/>
    </location>
</feature>
<dbReference type="RefSeq" id="WP_208173840.1">
    <property type="nucleotide sequence ID" value="NZ_JAGETZ010000002.1"/>
</dbReference>
<feature type="transmembrane region" description="Helical" evidence="5">
    <location>
        <begin position="209"/>
        <end position="226"/>
    </location>
</feature>
<evidence type="ECO:0000256" key="5">
    <source>
        <dbReference type="SAM" id="Phobius"/>
    </source>
</evidence>
<dbReference type="PANTHER" id="PTHR37422">
    <property type="entry name" value="TEICHURONIC ACID BIOSYNTHESIS PROTEIN TUAE"/>
    <property type="match status" value="1"/>
</dbReference>
<comment type="caution">
    <text evidence="7">The sequence shown here is derived from an EMBL/GenBank/DDBJ whole genome shotgun (WGS) entry which is preliminary data.</text>
</comment>
<dbReference type="PANTHER" id="PTHR37422:SF13">
    <property type="entry name" value="LIPOPOLYSACCHARIDE BIOSYNTHESIS PROTEIN PA4999-RELATED"/>
    <property type="match status" value="1"/>
</dbReference>
<feature type="transmembrane region" description="Helical" evidence="5">
    <location>
        <begin position="232"/>
        <end position="249"/>
    </location>
</feature>
<protein>
    <submittedName>
        <fullName evidence="7">O-antigen ligase family protein</fullName>
    </submittedName>
</protein>
<proteinExistence type="predicted"/>
<keyword evidence="8" id="KW-1185">Reference proteome</keyword>
<gene>
    <name evidence="7" type="ORF">J4E00_04485</name>
</gene>
<keyword evidence="4 5" id="KW-0472">Membrane</keyword>
<feature type="transmembrane region" description="Helical" evidence="5">
    <location>
        <begin position="92"/>
        <end position="109"/>
    </location>
</feature>
<accession>A0ABS3QAN7</accession>
<evidence type="ECO:0000313" key="7">
    <source>
        <dbReference type="EMBL" id="MBO2008297.1"/>
    </source>
</evidence>
<name>A0ABS3QAN7_9BACT</name>
<comment type="subcellular location">
    <subcellularLocation>
        <location evidence="1">Membrane</location>
        <topology evidence="1">Multi-pass membrane protein</topology>
    </subcellularLocation>
</comment>
<feature type="domain" description="O-antigen ligase-related" evidence="6">
    <location>
        <begin position="194"/>
        <end position="349"/>
    </location>
</feature>
<dbReference type="GO" id="GO:0016874">
    <property type="term" value="F:ligase activity"/>
    <property type="evidence" value="ECO:0007669"/>
    <property type="project" value="UniProtKB-KW"/>
</dbReference>
<dbReference type="InterPro" id="IPR051533">
    <property type="entry name" value="WaaL-like"/>
</dbReference>
<keyword evidence="2 5" id="KW-0812">Transmembrane</keyword>
<evidence type="ECO:0000256" key="4">
    <source>
        <dbReference type="ARBA" id="ARBA00023136"/>
    </source>
</evidence>
<feature type="transmembrane region" description="Helical" evidence="5">
    <location>
        <begin position="61"/>
        <end position="80"/>
    </location>
</feature>
<dbReference type="EMBL" id="JAGETZ010000002">
    <property type="protein sequence ID" value="MBO2008297.1"/>
    <property type="molecule type" value="Genomic_DNA"/>
</dbReference>
<organism evidence="7 8">
    <name type="scientific">Hymenobacter negativus</name>
    <dbReference type="NCBI Taxonomy" id="2795026"/>
    <lineage>
        <taxon>Bacteria</taxon>
        <taxon>Pseudomonadati</taxon>
        <taxon>Bacteroidota</taxon>
        <taxon>Cytophagia</taxon>
        <taxon>Cytophagales</taxon>
        <taxon>Hymenobacteraceae</taxon>
        <taxon>Hymenobacter</taxon>
    </lineage>
</organism>